<protein>
    <recommendedName>
        <fullName evidence="3">Core protein VP8</fullName>
    </recommendedName>
</protein>
<comment type="subcellular location">
    <subcellularLocation>
        <location evidence="2">Virion</location>
    </subcellularLocation>
</comment>
<sequence>MSLLLENLIEEDTIFFAGSISEYDDLQMVIAGAKSKFPRSMLSIFNIVPRTMSKYELELIHNENITGAMFTTMYNIRNNLGLGDDKLTIEAIENYFLDPNNEVMPLIINNTDMTAVIPKKSGKRKNKNMVIFRQGSSPILCIFETRKKINIYKENMESASTEYTPIGDNKALISKYAGINVLNVYSPSTSMRLNAIYGFTNKNKLEKLSTNKELESYSSSPLQEPIRLNDFLGLLECVKKNIPLTDIPTKD</sequence>
<dbReference type="InterPro" id="IPR007586">
    <property type="entry name" value="VP8_pox_nuc-bd"/>
</dbReference>
<evidence type="ECO:0000256" key="4">
    <source>
        <dbReference type="ARBA" id="ARBA00022844"/>
    </source>
</evidence>
<keyword evidence="7" id="KW-0238">DNA-binding</keyword>
<dbReference type="EMBL" id="KT013210">
    <property type="protein sequence ID" value="ALF36248.1"/>
    <property type="molecule type" value="Genomic_DNA"/>
</dbReference>
<evidence type="ECO:0000256" key="3">
    <source>
        <dbReference type="ARBA" id="ARBA00021791"/>
    </source>
</evidence>
<dbReference type="GO" id="GO:0019028">
    <property type="term" value="C:viral capsid"/>
    <property type="evidence" value="ECO:0007669"/>
    <property type="project" value="InterPro"/>
</dbReference>
<organism evidence="6 8">
    <name type="scientific">Vaccinia virus</name>
    <name type="common">VACV</name>
    <name type="synonym">Orthopoxvirus vaccinia</name>
    <dbReference type="NCBI Taxonomy" id="10245"/>
    <lineage>
        <taxon>Viruses</taxon>
        <taxon>Varidnaviria</taxon>
        <taxon>Bamfordvirae</taxon>
        <taxon>Nucleocytoviricota</taxon>
        <taxon>Pokkesviricetes</taxon>
        <taxon>Chitovirales</taxon>
        <taxon>Poxviridae</taxon>
        <taxon>Chordopoxvirinae</taxon>
        <taxon>Orthopoxvirus</taxon>
    </lineage>
</organism>
<name>A0A0A7A5K7_VACCV</name>
<gene>
    <name evidence="6" type="primary">VACV_BRZ_SERRO2_089</name>
    <name evidence="7" type="ORF">VACV_CTGV_CM01_091</name>
</gene>
<comment type="function">
    <text evidence="1">Major core structural protein.</text>
</comment>
<proteinExistence type="inferred from homology"/>
<evidence type="ECO:0000256" key="1">
    <source>
        <dbReference type="ARBA" id="ARBA00002131"/>
    </source>
</evidence>
<dbReference type="GO" id="GO:0005198">
    <property type="term" value="F:structural molecule activity"/>
    <property type="evidence" value="ECO:0007669"/>
    <property type="project" value="InterPro"/>
</dbReference>
<reference evidence="7 9" key="2">
    <citation type="journal article" date="2015" name="J. Virol.">
        <title>Genomic Analysis, Phenotype, and Virulence of the Historical Brazilian Smallpox Vaccine Strain IOC: Implications for the Origins and Evolutionary Relationships of Vaccinia Virus.</title>
        <authorList>
            <person name="Medaglia M.L."/>
            <person name="Moussatche N."/>
            <person name="Nitsche A."/>
            <person name="Dabrowski P.W."/>
            <person name="Li Y."/>
            <person name="Damon I.K."/>
            <person name="Lucas C.G."/>
            <person name="Arruda L.B."/>
            <person name="Damaso C.R."/>
        </authorList>
    </citation>
    <scope>NUCLEOTIDE SEQUENCE [LARGE SCALE GENOMIC DNA]</scope>
    <source>
        <strain evidence="7">Cantagalo</strain>
    </source>
</reference>
<keyword evidence="4" id="KW-0946">Virion</keyword>
<evidence type="ECO:0000256" key="2">
    <source>
        <dbReference type="ARBA" id="ARBA00004328"/>
    </source>
</evidence>
<dbReference type="Proteomes" id="UP000147474">
    <property type="component" value="Segment"/>
</dbReference>
<evidence type="ECO:0000256" key="5">
    <source>
        <dbReference type="ARBA" id="ARBA00034735"/>
    </source>
</evidence>
<evidence type="ECO:0000313" key="6">
    <source>
        <dbReference type="EMBL" id="AHB35729.1"/>
    </source>
</evidence>
<evidence type="ECO:0000313" key="9">
    <source>
        <dbReference type="Proteomes" id="UP000147474"/>
    </source>
</evidence>
<reference evidence="6 8" key="1">
    <citation type="submission" date="2013-05" db="EMBL/GenBank/DDBJ databases">
        <title>Full-genome sequencing and phylogenetic analysis of Serro 2, a Brazilian naturally-circulating human Vaccinia virus.</title>
        <authorList>
            <person name="de Souza Trindade G."/>
            <person name="Emerson G."/>
            <person name="Sammons S."/>
            <person name="Frace M."/>
            <person name="Govil D."/>
            <person name="Mota B.E.F."/>
            <person name="Abrahao J.S."/>
            <person name="Olsen-Rasmussen M."/>
            <person name="Goldsmith C.S."/>
            <person name="Li Y."/>
            <person name="Carroll D."/>
            <person name="da Fonseca F.G."/>
            <person name="Kroon E."/>
            <person name="Damon I."/>
        </authorList>
    </citation>
    <scope>NUCLEOTIDE SEQUENCE [LARGE SCALE GENOMIC DNA]</scope>
    <source>
        <strain evidence="6">Brazil Serro 2</strain>
    </source>
</reference>
<dbReference type="Pfam" id="PF04498">
    <property type="entry name" value="Pox_VP8_L4R"/>
    <property type="match status" value="1"/>
</dbReference>
<dbReference type="GO" id="GO:0003677">
    <property type="term" value="F:DNA binding"/>
    <property type="evidence" value="ECO:0007669"/>
    <property type="project" value="UniProtKB-KW"/>
</dbReference>
<dbReference type="EMBL" id="KF179385">
    <property type="protein sequence ID" value="AHB35729.1"/>
    <property type="molecule type" value="Genomic_DNA"/>
</dbReference>
<evidence type="ECO:0000313" key="7">
    <source>
        <dbReference type="EMBL" id="ALF36248.1"/>
    </source>
</evidence>
<accession>A0A0A7A5K7</accession>
<evidence type="ECO:0000313" key="8">
    <source>
        <dbReference type="Proteomes" id="UP000126037"/>
    </source>
</evidence>
<comment type="similarity">
    <text evidence="5">Belongs to the orthopoxvirus OPG098 family.</text>
</comment>
<dbReference type="Proteomes" id="UP000126037">
    <property type="component" value="Segment"/>
</dbReference>